<dbReference type="InParanoid" id="A8PAM6"/>
<dbReference type="KEGG" id="cci:CC1G_10397"/>
<proteinExistence type="predicted"/>
<evidence type="ECO:0000256" key="1">
    <source>
        <dbReference type="SAM" id="MobiDB-lite"/>
    </source>
</evidence>
<sequence length="309" mass="35833">MPIAPVELEFKPRSSSENFTFDHTPITPTPQTTPPWNSIYSDENGRLFYKVESPNHKRAIIYRSLPDLSLPTSERQLWEERHFLETHPSWSEHPEADGRGSGIPQDDVIVEERRISTGSDYEFRSATSTSAGHTPVHAENHPFFTREHWVQFADIEFHTIRSTRFNVGGKEITASELFQKEGWSFFGRNRIFSTHGKRYRWELDERCLKLYSINEDPKTDDTLVAEYIPTRWRPKHKGGPLPSYLDIHVSDSEHHLSDLIMVTFIYVERLRSEREETSHGTNSTHPPHSSHQPPPLDSLELITFNFALA</sequence>
<dbReference type="Pfam" id="PF20236">
    <property type="entry name" value="DUF6593"/>
    <property type="match status" value="1"/>
</dbReference>
<name>A8PAM6_COPC7</name>
<dbReference type="AlphaFoldDB" id="A8PAM6"/>
<keyword evidence="4" id="KW-1185">Reference proteome</keyword>
<dbReference type="HOGENOM" id="CLU_900201_0_0_1"/>
<dbReference type="Proteomes" id="UP000001861">
    <property type="component" value="Unassembled WGS sequence"/>
</dbReference>
<organism evidence="3 4">
    <name type="scientific">Coprinopsis cinerea (strain Okayama-7 / 130 / ATCC MYA-4618 / FGSC 9003)</name>
    <name type="common">Inky cap fungus</name>
    <name type="synonym">Hormographiella aspergillata</name>
    <dbReference type="NCBI Taxonomy" id="240176"/>
    <lineage>
        <taxon>Eukaryota</taxon>
        <taxon>Fungi</taxon>
        <taxon>Dikarya</taxon>
        <taxon>Basidiomycota</taxon>
        <taxon>Agaricomycotina</taxon>
        <taxon>Agaricomycetes</taxon>
        <taxon>Agaricomycetidae</taxon>
        <taxon>Agaricales</taxon>
        <taxon>Agaricineae</taxon>
        <taxon>Psathyrellaceae</taxon>
        <taxon>Coprinopsis</taxon>
    </lineage>
</organism>
<feature type="region of interest" description="Disordered" evidence="1">
    <location>
        <begin position="88"/>
        <end position="107"/>
    </location>
</feature>
<gene>
    <name evidence="3" type="ORF">CC1G_10397</name>
</gene>
<dbReference type="InterPro" id="IPR046528">
    <property type="entry name" value="DUF6593"/>
</dbReference>
<feature type="region of interest" description="Disordered" evidence="1">
    <location>
        <begin position="275"/>
        <end position="297"/>
    </location>
</feature>
<evidence type="ECO:0000313" key="3">
    <source>
        <dbReference type="EMBL" id="EAU81794.2"/>
    </source>
</evidence>
<comment type="caution">
    <text evidence="3">The sequence shown here is derived from an EMBL/GenBank/DDBJ whole genome shotgun (WGS) entry which is preliminary data.</text>
</comment>
<dbReference type="EMBL" id="AACS02000002">
    <property type="protein sequence ID" value="EAU81794.2"/>
    <property type="molecule type" value="Genomic_DNA"/>
</dbReference>
<feature type="compositionally biased region" description="Basic and acidic residues" evidence="1">
    <location>
        <begin position="88"/>
        <end position="98"/>
    </location>
</feature>
<dbReference type="OrthoDB" id="3360976at2759"/>
<evidence type="ECO:0000259" key="2">
    <source>
        <dbReference type="Pfam" id="PF20236"/>
    </source>
</evidence>
<accession>A8PAM6</accession>
<reference evidence="3 4" key="1">
    <citation type="journal article" date="2010" name="Proc. Natl. Acad. Sci. U.S.A.">
        <title>Insights into evolution of multicellular fungi from the assembled chromosomes of the mushroom Coprinopsis cinerea (Coprinus cinereus).</title>
        <authorList>
            <person name="Stajich J.E."/>
            <person name="Wilke S.K."/>
            <person name="Ahren D."/>
            <person name="Au C.H."/>
            <person name="Birren B.W."/>
            <person name="Borodovsky M."/>
            <person name="Burns C."/>
            <person name="Canback B."/>
            <person name="Casselton L.A."/>
            <person name="Cheng C.K."/>
            <person name="Deng J."/>
            <person name="Dietrich F.S."/>
            <person name="Fargo D.C."/>
            <person name="Farman M.L."/>
            <person name="Gathman A.C."/>
            <person name="Goldberg J."/>
            <person name="Guigo R."/>
            <person name="Hoegger P.J."/>
            <person name="Hooker J.B."/>
            <person name="Huggins A."/>
            <person name="James T.Y."/>
            <person name="Kamada T."/>
            <person name="Kilaru S."/>
            <person name="Kodira C."/>
            <person name="Kues U."/>
            <person name="Kupfer D."/>
            <person name="Kwan H.S."/>
            <person name="Lomsadze A."/>
            <person name="Li W."/>
            <person name="Lilly W.W."/>
            <person name="Ma L.J."/>
            <person name="Mackey A.J."/>
            <person name="Manning G."/>
            <person name="Martin F."/>
            <person name="Muraguchi H."/>
            <person name="Natvig D.O."/>
            <person name="Palmerini H."/>
            <person name="Ramesh M.A."/>
            <person name="Rehmeyer C.J."/>
            <person name="Roe B.A."/>
            <person name="Shenoy N."/>
            <person name="Stanke M."/>
            <person name="Ter-Hovhannisyan V."/>
            <person name="Tunlid A."/>
            <person name="Velagapudi R."/>
            <person name="Vision T.J."/>
            <person name="Zeng Q."/>
            <person name="Zolan M.E."/>
            <person name="Pukkila P.J."/>
        </authorList>
    </citation>
    <scope>NUCLEOTIDE SEQUENCE [LARGE SCALE GENOMIC DNA]</scope>
    <source>
        <strain evidence="4">Okayama-7 / 130 / ATCC MYA-4618 / FGSC 9003</strain>
    </source>
</reference>
<dbReference type="GeneID" id="6016636"/>
<feature type="region of interest" description="Disordered" evidence="1">
    <location>
        <begin position="14"/>
        <end position="36"/>
    </location>
</feature>
<dbReference type="VEuPathDB" id="FungiDB:CC1G_10397"/>
<protein>
    <recommendedName>
        <fullName evidence="2">DUF6593 domain-containing protein</fullName>
    </recommendedName>
</protein>
<dbReference type="RefSeq" id="XP_001840013.2">
    <property type="nucleotide sequence ID" value="XM_001839961.2"/>
</dbReference>
<feature type="compositionally biased region" description="Low complexity" evidence="1">
    <location>
        <begin position="279"/>
        <end position="291"/>
    </location>
</feature>
<evidence type="ECO:0000313" key="4">
    <source>
        <dbReference type="Proteomes" id="UP000001861"/>
    </source>
</evidence>
<feature type="domain" description="DUF6593" evidence="2">
    <location>
        <begin position="121"/>
        <end position="272"/>
    </location>
</feature>